<keyword evidence="1" id="KW-0812">Transmembrane</keyword>
<feature type="transmembrane region" description="Helical" evidence="1">
    <location>
        <begin position="114"/>
        <end position="133"/>
    </location>
</feature>
<keyword evidence="1" id="KW-1133">Transmembrane helix</keyword>
<feature type="transmembrane region" description="Helical" evidence="1">
    <location>
        <begin position="170"/>
        <end position="195"/>
    </location>
</feature>
<evidence type="ECO:0000313" key="2">
    <source>
        <dbReference type="EMBL" id="MBB4658304.1"/>
    </source>
</evidence>
<feature type="transmembrane region" description="Helical" evidence="1">
    <location>
        <begin position="33"/>
        <end position="51"/>
    </location>
</feature>
<accession>A0A840I239</accession>
<evidence type="ECO:0000256" key="1">
    <source>
        <dbReference type="SAM" id="Phobius"/>
    </source>
</evidence>
<evidence type="ECO:0000313" key="3">
    <source>
        <dbReference type="Proteomes" id="UP000563524"/>
    </source>
</evidence>
<keyword evidence="3" id="KW-1185">Reference proteome</keyword>
<evidence type="ECO:0008006" key="4">
    <source>
        <dbReference type="Google" id="ProtNLM"/>
    </source>
</evidence>
<feature type="transmembrane region" description="Helical" evidence="1">
    <location>
        <begin position="71"/>
        <end position="93"/>
    </location>
</feature>
<dbReference type="AlphaFoldDB" id="A0A840I239"/>
<sequence>MSGKEITRGMAGTFAMARGEGDWEERLDLTARGVFASFWAIPLSLPAVMLIGEVARQVQLSRTDEALAGPAVTATLQVVATVLSWSATLFVLAKLASRGQEGWRVTPLLIGFNWSRLAVNLIAGLGAAAAVAASTPLLFGPFALLATVLSVWLLFGVVKRSLDTKTGPTIGVLAVVFLVDLLVGLVVSTLASSFIGSPSLASS</sequence>
<name>A0A840I239_9PROT</name>
<reference evidence="2 3" key="1">
    <citation type="submission" date="2020-08" db="EMBL/GenBank/DDBJ databases">
        <title>Genomic Encyclopedia of Type Strains, Phase IV (KMG-IV): sequencing the most valuable type-strain genomes for metagenomic binning, comparative biology and taxonomic classification.</title>
        <authorList>
            <person name="Goeker M."/>
        </authorList>
    </citation>
    <scope>NUCLEOTIDE SEQUENCE [LARGE SCALE GENOMIC DNA]</scope>
    <source>
        <strain evidence="2 3">DSM 102850</strain>
    </source>
</reference>
<comment type="caution">
    <text evidence="2">The sequence shown here is derived from an EMBL/GenBank/DDBJ whole genome shotgun (WGS) entry which is preliminary data.</text>
</comment>
<organism evidence="2 3">
    <name type="scientific">Parvularcula dongshanensis</name>
    <dbReference type="NCBI Taxonomy" id="1173995"/>
    <lineage>
        <taxon>Bacteria</taxon>
        <taxon>Pseudomonadati</taxon>
        <taxon>Pseudomonadota</taxon>
        <taxon>Alphaproteobacteria</taxon>
        <taxon>Parvularculales</taxon>
        <taxon>Parvularculaceae</taxon>
        <taxon>Parvularcula</taxon>
    </lineage>
</organism>
<protein>
    <recommendedName>
        <fullName evidence="4">Yip1 domain-containing protein</fullName>
    </recommendedName>
</protein>
<keyword evidence="1" id="KW-0472">Membrane</keyword>
<dbReference type="Proteomes" id="UP000563524">
    <property type="component" value="Unassembled WGS sequence"/>
</dbReference>
<feature type="transmembrane region" description="Helical" evidence="1">
    <location>
        <begin position="139"/>
        <end position="158"/>
    </location>
</feature>
<proteinExistence type="predicted"/>
<dbReference type="EMBL" id="JACHOB010000001">
    <property type="protein sequence ID" value="MBB4658304.1"/>
    <property type="molecule type" value="Genomic_DNA"/>
</dbReference>
<gene>
    <name evidence="2" type="ORF">GGQ59_000804</name>
</gene>